<dbReference type="FunFam" id="3.30.160.60:FF:000072">
    <property type="entry name" value="zinc finger protein 143 isoform X1"/>
    <property type="match status" value="1"/>
</dbReference>
<keyword evidence="2" id="KW-0479">Metal-binding</keyword>
<evidence type="ECO:0000256" key="5">
    <source>
        <dbReference type="ARBA" id="ARBA00022833"/>
    </source>
</evidence>
<dbReference type="OrthoDB" id="654211at2759"/>
<evidence type="ECO:0000256" key="6">
    <source>
        <dbReference type="ARBA" id="ARBA00023125"/>
    </source>
</evidence>
<name>A0A6P3X9J8_DINQU</name>
<dbReference type="AlphaFoldDB" id="A0A6P3X9J8"/>
<dbReference type="PROSITE" id="PS50157">
    <property type="entry name" value="ZINC_FINGER_C2H2_2"/>
    <property type="match status" value="6"/>
</dbReference>
<dbReference type="PROSITE" id="PS00028">
    <property type="entry name" value="ZINC_FINGER_C2H2_1"/>
    <property type="match status" value="6"/>
</dbReference>
<dbReference type="RefSeq" id="XP_014474549.1">
    <property type="nucleotide sequence ID" value="XM_014619063.1"/>
</dbReference>
<dbReference type="GeneID" id="106744367"/>
<protein>
    <submittedName>
        <fullName evidence="12">Zinc finger and BTB domain-containing protein 49-like isoform X1</fullName>
    </submittedName>
</protein>
<organism evidence="11 12">
    <name type="scientific">Dinoponera quadriceps</name>
    <name type="common">South American ant</name>
    <dbReference type="NCBI Taxonomy" id="609295"/>
    <lineage>
        <taxon>Eukaryota</taxon>
        <taxon>Metazoa</taxon>
        <taxon>Ecdysozoa</taxon>
        <taxon>Arthropoda</taxon>
        <taxon>Hexapoda</taxon>
        <taxon>Insecta</taxon>
        <taxon>Pterygota</taxon>
        <taxon>Neoptera</taxon>
        <taxon>Endopterygota</taxon>
        <taxon>Hymenoptera</taxon>
        <taxon>Apocrita</taxon>
        <taxon>Aculeata</taxon>
        <taxon>Formicoidea</taxon>
        <taxon>Formicidae</taxon>
        <taxon>Ponerinae</taxon>
        <taxon>Ponerini</taxon>
        <taxon>Dinoponera</taxon>
    </lineage>
</organism>
<evidence type="ECO:0000313" key="11">
    <source>
        <dbReference type="Proteomes" id="UP000515204"/>
    </source>
</evidence>
<evidence type="ECO:0000256" key="8">
    <source>
        <dbReference type="PROSITE-ProRule" id="PRU00042"/>
    </source>
</evidence>
<keyword evidence="6" id="KW-0238">DNA-binding</keyword>
<dbReference type="KEGG" id="dqu:106744367"/>
<evidence type="ECO:0000259" key="10">
    <source>
        <dbReference type="PROSITE" id="PS50157"/>
    </source>
</evidence>
<dbReference type="GO" id="GO:0005634">
    <property type="term" value="C:nucleus"/>
    <property type="evidence" value="ECO:0007669"/>
    <property type="project" value="UniProtKB-SubCell"/>
</dbReference>
<evidence type="ECO:0000256" key="7">
    <source>
        <dbReference type="ARBA" id="ARBA00023242"/>
    </source>
</evidence>
<gene>
    <name evidence="12" type="primary">LOC106744367</name>
</gene>
<evidence type="ECO:0000313" key="12">
    <source>
        <dbReference type="RefSeq" id="XP_014474549.1"/>
    </source>
</evidence>
<feature type="domain" description="C2H2-type" evidence="10">
    <location>
        <begin position="441"/>
        <end position="469"/>
    </location>
</feature>
<evidence type="ECO:0000256" key="9">
    <source>
        <dbReference type="SAM" id="MobiDB-lite"/>
    </source>
</evidence>
<dbReference type="InterPro" id="IPR013087">
    <property type="entry name" value="Znf_C2H2_type"/>
</dbReference>
<evidence type="ECO:0000256" key="4">
    <source>
        <dbReference type="ARBA" id="ARBA00022771"/>
    </source>
</evidence>
<dbReference type="GO" id="GO:0006357">
    <property type="term" value="P:regulation of transcription by RNA polymerase II"/>
    <property type="evidence" value="ECO:0007669"/>
    <property type="project" value="TreeGrafter"/>
</dbReference>
<accession>A0A6P3X9J8</accession>
<dbReference type="Proteomes" id="UP000515204">
    <property type="component" value="Unplaced"/>
</dbReference>
<reference evidence="12" key="1">
    <citation type="submission" date="2025-08" db="UniProtKB">
        <authorList>
            <consortium name="RefSeq"/>
        </authorList>
    </citation>
    <scope>IDENTIFICATION</scope>
</reference>
<feature type="domain" description="C2H2-type" evidence="10">
    <location>
        <begin position="330"/>
        <end position="357"/>
    </location>
</feature>
<dbReference type="GO" id="GO:0003700">
    <property type="term" value="F:DNA-binding transcription factor activity"/>
    <property type="evidence" value="ECO:0007669"/>
    <property type="project" value="TreeGrafter"/>
</dbReference>
<keyword evidence="11" id="KW-1185">Reference proteome</keyword>
<dbReference type="GO" id="GO:0000978">
    <property type="term" value="F:RNA polymerase II cis-regulatory region sequence-specific DNA binding"/>
    <property type="evidence" value="ECO:0007669"/>
    <property type="project" value="TreeGrafter"/>
</dbReference>
<comment type="subcellular location">
    <subcellularLocation>
        <location evidence="1">Nucleus</location>
    </subcellularLocation>
</comment>
<keyword evidence="4 8" id="KW-0863">Zinc-finger</keyword>
<keyword evidence="5" id="KW-0862">Zinc</keyword>
<evidence type="ECO:0000256" key="1">
    <source>
        <dbReference type="ARBA" id="ARBA00004123"/>
    </source>
</evidence>
<keyword evidence="3" id="KW-0677">Repeat</keyword>
<dbReference type="FunFam" id="3.30.160.60:FF:000446">
    <property type="entry name" value="Zinc finger protein"/>
    <property type="match status" value="1"/>
</dbReference>
<sequence>MVVVVTAVMVVVEHGRVSGNDVERNKLRRMRQSDVLCEKYRGFLNKHRPSLPNGITGARDAPKARLIARHCRKELRYIVSSEDKFSKMVCSVCIKRLEGVHRFAMMAYRTQEKLKSQLYGNVDNTNSVQHEQMHNIKDTQDIAKKVEDRGLLHSILTKGAIEILTEDEAPGPPELNSQEDKHHTPNMEEMEVKVDPMLFLQCGMEESASEASDSSDKEEEIIRTSYSPEPLPLTKKNTEAEVGDEEKKDASGTKLYEDNGKTVSNMMVKPHECTICARSFISQIGLQNHLWSHLPRDRRFDGKAILRSQHVYSTNGVLHTNGDNNTSSNFICPICSKRISTKGNLKVHLETHRPKGKYGCDICGRIFKTQSNLFRHKEYHGGVQFPCNVCGRVYPTNSTLRAHSITHSDLRPHACPLCDKTFKRNQDLKFHINQHTGARPYQCPYCPKAFASSGNCFSHRKRMHPREVHRDRQRAADLMR</sequence>
<feature type="domain" description="C2H2-type" evidence="10">
    <location>
        <begin position="385"/>
        <end position="412"/>
    </location>
</feature>
<dbReference type="SMART" id="SM00355">
    <property type="entry name" value="ZnF_C2H2"/>
    <property type="match status" value="6"/>
</dbReference>
<feature type="domain" description="C2H2-type" evidence="10">
    <location>
        <begin position="358"/>
        <end position="385"/>
    </location>
</feature>
<dbReference type="InterPro" id="IPR050589">
    <property type="entry name" value="Ikaros_C2H2-ZF"/>
</dbReference>
<keyword evidence="7" id="KW-0539">Nucleus</keyword>
<dbReference type="InterPro" id="IPR036236">
    <property type="entry name" value="Znf_C2H2_sf"/>
</dbReference>
<dbReference type="Pfam" id="PF00096">
    <property type="entry name" value="zf-C2H2"/>
    <property type="match status" value="5"/>
</dbReference>
<feature type="region of interest" description="Disordered" evidence="9">
    <location>
        <begin position="205"/>
        <end position="256"/>
    </location>
</feature>
<dbReference type="PANTHER" id="PTHR24404">
    <property type="entry name" value="ZINC FINGER PROTEIN"/>
    <property type="match status" value="1"/>
</dbReference>
<evidence type="ECO:0000256" key="2">
    <source>
        <dbReference type="ARBA" id="ARBA00022723"/>
    </source>
</evidence>
<proteinExistence type="predicted"/>
<feature type="domain" description="C2H2-type" evidence="10">
    <location>
        <begin position="413"/>
        <end position="440"/>
    </location>
</feature>
<dbReference type="SUPFAM" id="SSF57667">
    <property type="entry name" value="beta-beta-alpha zinc fingers"/>
    <property type="match status" value="3"/>
</dbReference>
<dbReference type="Pfam" id="PF13912">
    <property type="entry name" value="zf-C2H2_6"/>
    <property type="match status" value="1"/>
</dbReference>
<dbReference type="PANTHER" id="PTHR24404:SF114">
    <property type="entry name" value="KLUMPFUSS, ISOFORM B-RELATED"/>
    <property type="match status" value="1"/>
</dbReference>
<feature type="domain" description="C2H2-type" evidence="10">
    <location>
        <begin position="271"/>
        <end position="298"/>
    </location>
</feature>
<evidence type="ECO:0000256" key="3">
    <source>
        <dbReference type="ARBA" id="ARBA00022737"/>
    </source>
</evidence>
<dbReference type="Gene3D" id="3.30.160.60">
    <property type="entry name" value="Classic Zinc Finger"/>
    <property type="match status" value="4"/>
</dbReference>
<dbReference type="GO" id="GO:0008270">
    <property type="term" value="F:zinc ion binding"/>
    <property type="evidence" value="ECO:0007669"/>
    <property type="project" value="UniProtKB-KW"/>
</dbReference>
<feature type="compositionally biased region" description="Basic and acidic residues" evidence="9">
    <location>
        <begin position="245"/>
        <end position="256"/>
    </location>
</feature>